<accession>G5K1T8</accession>
<evidence type="ECO:0000313" key="3">
    <source>
        <dbReference type="Proteomes" id="UP000003330"/>
    </source>
</evidence>
<feature type="transmembrane region" description="Helical" evidence="1">
    <location>
        <begin position="278"/>
        <end position="297"/>
    </location>
</feature>
<sequence>MKRFFVMLSNLLTSLFLVWMFTIWSDTYVSHYYPSVSVHTSKTEVSFEKLADRLSYLAKETDSLIAMQHQEPDAEGKTVFTYTVFGQGKLPEHLSEKNHKDATRSSLATNYFIFRGNLTVERLTSVLKHAGLEHLYPNLPSSLSVLASVFSSGFQLIALLIFLLTFGVLSLISQILNLRSAGIRLISGENRWNIFLRPFSQDLIHTLIGLVLGLLFAVLLKPFFPFPLIALKTLVTGLILYNSCLLFISLFFVVLFATSITKIPLMQVIKGQIPVRGIISLILIGQLLAVIIVSIGVSRTSIYSKAWQKQEQGQVAWRQESSLITLSLGRDGVDPRQSQEEITRKQKV</sequence>
<name>G5K1T8_9STRE</name>
<dbReference type="Proteomes" id="UP000003330">
    <property type="component" value="Unassembled WGS sequence"/>
</dbReference>
<keyword evidence="1" id="KW-0472">Membrane</keyword>
<dbReference type="STRING" id="764299.STRIC_2346"/>
<keyword evidence="1" id="KW-1133">Transmembrane helix</keyword>
<keyword evidence="1" id="KW-0812">Transmembrane</keyword>
<feature type="transmembrane region" description="Helical" evidence="1">
    <location>
        <begin position="156"/>
        <end position="178"/>
    </location>
</feature>
<proteinExistence type="predicted"/>
<evidence type="ECO:0000256" key="1">
    <source>
        <dbReference type="SAM" id="Phobius"/>
    </source>
</evidence>
<protein>
    <recommendedName>
        <fullName evidence="4">Bacteriocin-associated integral membrane protein</fullName>
    </recommendedName>
</protein>
<dbReference type="AlphaFoldDB" id="G5K1T8"/>
<gene>
    <name evidence="2" type="ORF">STRIC_2346</name>
</gene>
<comment type="caution">
    <text evidence="2">The sequence shown here is derived from an EMBL/GenBank/DDBJ whole genome shotgun (WGS) entry which is preliminary data.</text>
</comment>
<dbReference type="eggNOG" id="COG4652">
    <property type="taxonomic scope" value="Bacteria"/>
</dbReference>
<organism evidence="2 3">
    <name type="scientific">Streptococcus ictaluri 707-05</name>
    <dbReference type="NCBI Taxonomy" id="764299"/>
    <lineage>
        <taxon>Bacteria</taxon>
        <taxon>Bacillati</taxon>
        <taxon>Bacillota</taxon>
        <taxon>Bacilli</taxon>
        <taxon>Lactobacillales</taxon>
        <taxon>Streptococcaceae</taxon>
        <taxon>Streptococcus</taxon>
    </lineage>
</organism>
<evidence type="ECO:0000313" key="2">
    <source>
        <dbReference type="EMBL" id="EHI70171.1"/>
    </source>
</evidence>
<reference evidence="2 3" key="1">
    <citation type="journal article" date="2014" name="Int. J. Syst. Evol. Microbiol.">
        <title>Phylogenomics and the dynamic genome evolution of the genus Streptococcus.</title>
        <authorList>
            <consortium name="The Broad Institute Genome Sequencing Platform"/>
            <person name="Richards V.P."/>
            <person name="Palmer S.R."/>
            <person name="Pavinski Bitar P.D."/>
            <person name="Qin X."/>
            <person name="Weinstock G.M."/>
            <person name="Highlander S.K."/>
            <person name="Town C.D."/>
            <person name="Burne R.A."/>
            <person name="Stanhope M.J."/>
        </authorList>
    </citation>
    <scope>NUCLEOTIDE SEQUENCE [LARGE SCALE GENOMIC DNA]</scope>
    <source>
        <strain evidence="2 3">707-05</strain>
    </source>
</reference>
<keyword evidence="3" id="KW-1185">Reference proteome</keyword>
<feature type="transmembrane region" description="Helical" evidence="1">
    <location>
        <begin position="199"/>
        <end position="219"/>
    </location>
</feature>
<feature type="transmembrane region" description="Helical" evidence="1">
    <location>
        <begin position="239"/>
        <end position="257"/>
    </location>
</feature>
<dbReference type="EMBL" id="AEUX02000005">
    <property type="protein sequence ID" value="EHI70171.1"/>
    <property type="molecule type" value="Genomic_DNA"/>
</dbReference>
<evidence type="ECO:0008006" key="4">
    <source>
        <dbReference type="Google" id="ProtNLM"/>
    </source>
</evidence>